<proteinExistence type="predicted"/>
<feature type="transmembrane region" description="Helical" evidence="1">
    <location>
        <begin position="96"/>
        <end position="114"/>
    </location>
</feature>
<reference evidence="2" key="2">
    <citation type="submission" date="2021-04" db="EMBL/GenBank/DDBJ databases">
        <authorList>
            <person name="Gilroy R."/>
        </authorList>
    </citation>
    <scope>NUCLEOTIDE SEQUENCE</scope>
    <source>
        <strain evidence="2">4376</strain>
    </source>
</reference>
<evidence type="ECO:0000256" key="1">
    <source>
        <dbReference type="SAM" id="Phobius"/>
    </source>
</evidence>
<dbReference type="EMBL" id="DXFZ01000013">
    <property type="protein sequence ID" value="HIW95067.1"/>
    <property type="molecule type" value="Genomic_DNA"/>
</dbReference>
<evidence type="ECO:0000313" key="3">
    <source>
        <dbReference type="Proteomes" id="UP000824189"/>
    </source>
</evidence>
<accession>A0A9D1UPA3</accession>
<gene>
    <name evidence="2" type="ORF">H9867_01050</name>
</gene>
<organism evidence="2 3">
    <name type="scientific">Candidatus Corynebacterium gallistercoris</name>
    <dbReference type="NCBI Taxonomy" id="2838530"/>
    <lineage>
        <taxon>Bacteria</taxon>
        <taxon>Bacillati</taxon>
        <taxon>Actinomycetota</taxon>
        <taxon>Actinomycetes</taxon>
        <taxon>Mycobacteriales</taxon>
        <taxon>Corynebacteriaceae</taxon>
        <taxon>Corynebacterium</taxon>
    </lineage>
</organism>
<keyword evidence="1" id="KW-0812">Transmembrane</keyword>
<keyword evidence="1" id="KW-0472">Membrane</keyword>
<dbReference type="AlphaFoldDB" id="A0A9D1UPA3"/>
<evidence type="ECO:0000313" key="2">
    <source>
        <dbReference type="EMBL" id="HIW95067.1"/>
    </source>
</evidence>
<dbReference type="Proteomes" id="UP000824189">
    <property type="component" value="Unassembled WGS sequence"/>
</dbReference>
<reference evidence="2" key="1">
    <citation type="journal article" date="2021" name="PeerJ">
        <title>Extensive microbial diversity within the chicken gut microbiome revealed by metagenomics and culture.</title>
        <authorList>
            <person name="Gilroy R."/>
            <person name="Ravi A."/>
            <person name="Getino M."/>
            <person name="Pursley I."/>
            <person name="Horton D.L."/>
            <person name="Alikhan N.F."/>
            <person name="Baker D."/>
            <person name="Gharbi K."/>
            <person name="Hall N."/>
            <person name="Watson M."/>
            <person name="Adriaenssens E.M."/>
            <person name="Foster-Nyarko E."/>
            <person name="Jarju S."/>
            <person name="Secka A."/>
            <person name="Antonio M."/>
            <person name="Oren A."/>
            <person name="Chaudhuri R.R."/>
            <person name="La Ragione R."/>
            <person name="Hildebrand F."/>
            <person name="Pallen M.J."/>
        </authorList>
    </citation>
    <scope>NUCLEOTIDE SEQUENCE</scope>
    <source>
        <strain evidence="2">4376</strain>
    </source>
</reference>
<feature type="transmembrane region" description="Helical" evidence="1">
    <location>
        <begin position="40"/>
        <end position="63"/>
    </location>
</feature>
<protein>
    <submittedName>
        <fullName evidence="2">Uncharacterized protein</fullName>
    </submittedName>
</protein>
<name>A0A9D1UPA3_9CORY</name>
<keyword evidence="1" id="KW-1133">Transmembrane helix</keyword>
<feature type="transmembrane region" description="Helical" evidence="1">
    <location>
        <begin position="70"/>
        <end position="90"/>
    </location>
</feature>
<sequence>MLPKKLNLLAWSSIAIGVIGIIATVIIYSGYNPVEGDEGVVMNIAVTGVMVGLYFFAFALFGWMILKGKTWGLSGLVLTHVILLIIMFTVSSSGQWWLAIIFGVVAGGSLYLALSKESMEWYKTRFEARR</sequence>
<comment type="caution">
    <text evidence="2">The sequence shown here is derived from an EMBL/GenBank/DDBJ whole genome shotgun (WGS) entry which is preliminary data.</text>
</comment>
<feature type="transmembrane region" description="Helical" evidence="1">
    <location>
        <begin position="7"/>
        <end position="28"/>
    </location>
</feature>